<dbReference type="HAMAP" id="MF_00763">
    <property type="entry name" value="UPF0305"/>
    <property type="match status" value="1"/>
</dbReference>
<protein>
    <recommendedName>
        <fullName evidence="1">UPF0305 protein L21_2026</fullName>
    </recommendedName>
</protein>
<dbReference type="RefSeq" id="WP_256712984.1">
    <property type="nucleotide sequence ID" value="NZ_FMID01000047.1"/>
</dbReference>
<dbReference type="Pfam" id="PF09888">
    <property type="entry name" value="DUF2115"/>
    <property type="match status" value="1"/>
</dbReference>
<reference evidence="2 3" key="1">
    <citation type="submission" date="2016-08" db="EMBL/GenBank/DDBJ databases">
        <authorList>
            <person name="Seilhamer J.J."/>
        </authorList>
    </citation>
    <scope>NUCLEOTIDE SEQUENCE [LARGE SCALE GENOMIC DNA]</scope>
    <source>
        <strain evidence="2">L21-II-0</strain>
    </source>
</reference>
<dbReference type="STRING" id="118126.L21_2026"/>
<dbReference type="Proteomes" id="UP000184671">
    <property type="component" value="Unassembled WGS sequence"/>
</dbReference>
<comment type="similarity">
    <text evidence="1">Belongs to the UPF0305 family.</text>
</comment>
<evidence type="ECO:0000256" key="1">
    <source>
        <dbReference type="HAMAP-Rule" id="MF_00763"/>
    </source>
</evidence>
<organism evidence="2 3">
    <name type="scientific">Methanoculleus chikugoensis</name>
    <dbReference type="NCBI Taxonomy" id="118126"/>
    <lineage>
        <taxon>Archaea</taxon>
        <taxon>Methanobacteriati</taxon>
        <taxon>Methanobacteriota</taxon>
        <taxon>Stenosarchaea group</taxon>
        <taxon>Methanomicrobia</taxon>
        <taxon>Methanomicrobiales</taxon>
        <taxon>Methanomicrobiaceae</taxon>
        <taxon>Methanoculleus</taxon>
    </lineage>
</organism>
<sequence length="258" mass="28827">MQLRAILERIKRFVGREDSNPTATGPDEVSSLLIDTFAEDTGEEAGRGGTVSAAAIRAACRRMQSAKTKGDLLRIIADEAAAFDLRDLEAMNARFERKVAHLPESYRDRLLESVREEIFGAHHRLVLLSRNGGGSDDPPAPALDGYCSMVAEACTAKAREKDPKYLYLKYLLSAFTMFVMEEPAHPVGTPFPGGQIVDKWEGTYLCPVRDMADDVAFALCPYCPAVQSTEPTFPEMRARRQERRRRESLANYWTNYKG</sequence>
<dbReference type="AlphaFoldDB" id="A0A1M4MMF6"/>
<gene>
    <name evidence="2" type="ORF">L21_2026</name>
</gene>
<dbReference type="InterPro" id="IPR019215">
    <property type="entry name" value="DUF2115"/>
</dbReference>
<proteinExistence type="inferred from homology"/>
<evidence type="ECO:0000313" key="2">
    <source>
        <dbReference type="EMBL" id="SCL76105.1"/>
    </source>
</evidence>
<name>A0A1M4MMF6_9EURY</name>
<accession>A0A1M4MMF6</accession>
<evidence type="ECO:0000313" key="3">
    <source>
        <dbReference type="Proteomes" id="UP000184671"/>
    </source>
</evidence>
<dbReference type="EMBL" id="FMID01000047">
    <property type="protein sequence ID" value="SCL76105.1"/>
    <property type="molecule type" value="Genomic_DNA"/>
</dbReference>